<organism evidence="1 2">
    <name type="scientific">Marivirga aurantiaca</name>
    <dbReference type="NCBI Taxonomy" id="2802615"/>
    <lineage>
        <taxon>Bacteria</taxon>
        <taxon>Pseudomonadati</taxon>
        <taxon>Bacteroidota</taxon>
        <taxon>Cytophagia</taxon>
        <taxon>Cytophagales</taxon>
        <taxon>Marivirgaceae</taxon>
        <taxon>Marivirga</taxon>
    </lineage>
</organism>
<evidence type="ECO:0000313" key="2">
    <source>
        <dbReference type="Proteomes" id="UP000611723"/>
    </source>
</evidence>
<accession>A0A934WX13</accession>
<sequence length="200" mass="22940">MQTSSVSSNELNNLHYFQPFSFIHLIEKGNLGALNEELSLESRNLTDSILINKSDQYKLSGSIKYKFFDDREKAEADVIYLIDQIDYKGSIHGIQLPEVLKSMMEENNTRFAMAVLVDGFVRSKGNYTGQVFKSIGIGILTLGTYYPVPIKSRSYLQVIILDAYNNEIAFYRKSAMDDKSPLEPKVIDKQLNNIFKEYFY</sequence>
<proteinExistence type="predicted"/>
<dbReference type="Proteomes" id="UP000611723">
    <property type="component" value="Unassembled WGS sequence"/>
</dbReference>
<dbReference type="RefSeq" id="WP_201430097.1">
    <property type="nucleotide sequence ID" value="NZ_JAEQBW010000001.1"/>
</dbReference>
<gene>
    <name evidence="1" type="ORF">JKA74_05250</name>
</gene>
<reference evidence="1" key="1">
    <citation type="submission" date="2021-01" db="EMBL/GenBank/DDBJ databases">
        <title>Marivirga aurantiaca sp. nov., isolated from intertidal surface sediments.</title>
        <authorList>
            <person name="Zhang M."/>
        </authorList>
    </citation>
    <scope>NUCLEOTIDE SEQUENCE</scope>
    <source>
        <strain evidence="1">S37H4</strain>
    </source>
</reference>
<comment type="caution">
    <text evidence="1">The sequence shown here is derived from an EMBL/GenBank/DDBJ whole genome shotgun (WGS) entry which is preliminary data.</text>
</comment>
<keyword evidence="2" id="KW-1185">Reference proteome</keyword>
<protein>
    <submittedName>
        <fullName evidence="1">Uncharacterized protein</fullName>
    </submittedName>
</protein>
<dbReference type="AlphaFoldDB" id="A0A934WX13"/>
<dbReference type="EMBL" id="JAEQBW010000001">
    <property type="protein sequence ID" value="MBK6264435.1"/>
    <property type="molecule type" value="Genomic_DNA"/>
</dbReference>
<evidence type="ECO:0000313" key="1">
    <source>
        <dbReference type="EMBL" id="MBK6264435.1"/>
    </source>
</evidence>
<name>A0A934WX13_9BACT</name>